<dbReference type="AlphaFoldDB" id="A0A7X1E9K0"/>
<dbReference type="GO" id="GO:0015035">
    <property type="term" value="F:protein-disulfide reductase activity"/>
    <property type="evidence" value="ECO:0007669"/>
    <property type="project" value="InterPro"/>
</dbReference>
<dbReference type="InterPro" id="IPR052927">
    <property type="entry name" value="DCC_oxidoreductase"/>
</dbReference>
<evidence type="ECO:0000313" key="1">
    <source>
        <dbReference type="EMBL" id="MBC2607416.1"/>
    </source>
</evidence>
<protein>
    <submittedName>
        <fullName evidence="1">DUF393 domain-containing protein</fullName>
    </submittedName>
</protein>
<dbReference type="PANTHER" id="PTHR33639:SF2">
    <property type="entry name" value="DUF393 DOMAIN-CONTAINING PROTEIN"/>
    <property type="match status" value="1"/>
</dbReference>
<dbReference type="PANTHER" id="PTHR33639">
    <property type="entry name" value="THIOL-DISULFIDE OXIDOREDUCTASE DCC"/>
    <property type="match status" value="1"/>
</dbReference>
<reference evidence="1 2" key="1">
    <citation type="submission" date="2020-07" db="EMBL/GenBank/DDBJ databases">
        <authorList>
            <person name="Feng X."/>
        </authorList>
    </citation>
    <scope>NUCLEOTIDE SEQUENCE [LARGE SCALE GENOMIC DNA]</scope>
    <source>
        <strain evidence="1 2">JCM23202</strain>
    </source>
</reference>
<keyword evidence="2" id="KW-1185">Reference proteome</keyword>
<proteinExistence type="predicted"/>
<evidence type="ECO:0000313" key="2">
    <source>
        <dbReference type="Proteomes" id="UP000526501"/>
    </source>
</evidence>
<sequence>MVAEKNIIFFDGVCGFCDKTVNLLLKLDDRQALYFSPIQGEAAKEILPPERRENVDTISYYNGDRLFYRTDALLEVGKTLGGIWWLFYPLKVIPAEWRDVAYDWFAKRRYRFFGKMDSCRMPTPEERARFLD</sequence>
<comment type="caution">
    <text evidence="1">The sequence shown here is derived from an EMBL/GenBank/DDBJ whole genome shotgun (WGS) entry which is preliminary data.</text>
</comment>
<dbReference type="RefSeq" id="WP_185661260.1">
    <property type="nucleotide sequence ID" value="NZ_CAWPOO010000012.1"/>
</dbReference>
<dbReference type="Pfam" id="PF04134">
    <property type="entry name" value="DCC1-like"/>
    <property type="match status" value="1"/>
</dbReference>
<name>A0A7X1E9K0_9BACT</name>
<gene>
    <name evidence="1" type="ORF">H5P27_15290</name>
</gene>
<organism evidence="1 2">
    <name type="scientific">Pelagicoccus albus</name>
    <dbReference type="NCBI Taxonomy" id="415222"/>
    <lineage>
        <taxon>Bacteria</taxon>
        <taxon>Pseudomonadati</taxon>
        <taxon>Verrucomicrobiota</taxon>
        <taxon>Opitutia</taxon>
        <taxon>Puniceicoccales</taxon>
        <taxon>Pelagicoccaceae</taxon>
        <taxon>Pelagicoccus</taxon>
    </lineage>
</organism>
<accession>A0A7X1E9K0</accession>
<dbReference type="InterPro" id="IPR007263">
    <property type="entry name" value="DCC1-like"/>
</dbReference>
<dbReference type="EMBL" id="JACHVC010000012">
    <property type="protein sequence ID" value="MBC2607416.1"/>
    <property type="molecule type" value="Genomic_DNA"/>
</dbReference>
<dbReference type="Proteomes" id="UP000526501">
    <property type="component" value="Unassembled WGS sequence"/>
</dbReference>